<reference evidence="1" key="1">
    <citation type="submission" date="2021-08" db="EMBL/GenBank/DDBJ databases">
        <title>DNA methylation of m4C regulates biosynthesis of daptomycin in Streptomyces roseosporus L30.</title>
        <authorList>
            <person name="Fang J.-L."/>
        </authorList>
    </citation>
    <scope>NUCLEOTIDE SEQUENCE</scope>
    <source>
        <strain evidence="1">L30</strain>
    </source>
</reference>
<gene>
    <name evidence="1" type="ORF">K7395_02125</name>
</gene>
<evidence type="ECO:0000313" key="2">
    <source>
        <dbReference type="Proteomes" id="UP001056079"/>
    </source>
</evidence>
<sequence length="62" mass="7136">MRFPAEARRDVHVRYTRPSCMGGFAWFTVDSLPWTHARAGWRAAEKSWRGAEATDDPMDRAP</sequence>
<dbReference type="EMBL" id="CP098609">
    <property type="protein sequence ID" value="USC45606.1"/>
    <property type="molecule type" value="Genomic_DNA"/>
</dbReference>
<accession>A0ABY4UU95</accession>
<dbReference type="Proteomes" id="UP001056079">
    <property type="component" value="Chromosome"/>
</dbReference>
<evidence type="ECO:0000313" key="1">
    <source>
        <dbReference type="EMBL" id="USC45606.1"/>
    </source>
</evidence>
<name>A0ABY4UU95_STRFL</name>
<proteinExistence type="predicted"/>
<keyword evidence="2" id="KW-1185">Reference proteome</keyword>
<organism evidence="1 2">
    <name type="scientific">Streptomyces filamentosus</name>
    <name type="common">Streptomyces roseosporus</name>
    <dbReference type="NCBI Taxonomy" id="67294"/>
    <lineage>
        <taxon>Bacteria</taxon>
        <taxon>Bacillati</taxon>
        <taxon>Actinomycetota</taxon>
        <taxon>Actinomycetes</taxon>
        <taxon>Kitasatosporales</taxon>
        <taxon>Streptomycetaceae</taxon>
        <taxon>Streptomyces</taxon>
    </lineage>
</organism>
<protein>
    <submittedName>
        <fullName evidence="1">Uncharacterized protein</fullName>
    </submittedName>
</protein>
<dbReference type="RefSeq" id="WP_006129122.1">
    <property type="nucleotide sequence ID" value="NZ_CP098609.1"/>
</dbReference>